<dbReference type="Proteomes" id="UP000271098">
    <property type="component" value="Unassembled WGS sequence"/>
</dbReference>
<dbReference type="AlphaFoldDB" id="A0A183D6L5"/>
<keyword evidence="3" id="KW-1185">Reference proteome</keyword>
<evidence type="ECO:0000313" key="2">
    <source>
        <dbReference type="EMBL" id="VDK44331.1"/>
    </source>
</evidence>
<feature type="compositionally biased region" description="Low complexity" evidence="1">
    <location>
        <begin position="160"/>
        <end position="171"/>
    </location>
</feature>
<sequence length="186" mass="20183">MKRWSVSEGPGIEGNGNFFGEQQSPRQLLAPTAEPEGQPRQFIEMDVQGAVNYNRVANIFGHEMAKMICSRHPAMASSKTVLNKLADFILNEHMGNRDSQPASNSQSVSQILEEYKDNGSTAIHIVANGSQTTAGTNSVIESELIRIEPDLIPAAMNLEDGLTEDTGTGSDTDGEEIDLIQFSDSE</sequence>
<reference evidence="2 3" key="2">
    <citation type="submission" date="2018-11" db="EMBL/GenBank/DDBJ databases">
        <authorList>
            <consortium name="Pathogen Informatics"/>
        </authorList>
    </citation>
    <scope>NUCLEOTIDE SEQUENCE [LARGE SCALE GENOMIC DNA]</scope>
</reference>
<reference evidence="4" key="1">
    <citation type="submission" date="2016-06" db="UniProtKB">
        <authorList>
            <consortium name="WormBaseParasite"/>
        </authorList>
    </citation>
    <scope>IDENTIFICATION</scope>
</reference>
<dbReference type="WBParaSite" id="GPUH_0000436301-mRNA-1">
    <property type="protein sequence ID" value="GPUH_0000436301-mRNA-1"/>
    <property type="gene ID" value="GPUH_0000436301"/>
</dbReference>
<evidence type="ECO:0000256" key="1">
    <source>
        <dbReference type="SAM" id="MobiDB-lite"/>
    </source>
</evidence>
<feature type="region of interest" description="Disordered" evidence="1">
    <location>
        <begin position="1"/>
        <end position="22"/>
    </location>
</feature>
<feature type="region of interest" description="Disordered" evidence="1">
    <location>
        <begin position="160"/>
        <end position="186"/>
    </location>
</feature>
<organism evidence="4">
    <name type="scientific">Gongylonema pulchrum</name>
    <dbReference type="NCBI Taxonomy" id="637853"/>
    <lineage>
        <taxon>Eukaryota</taxon>
        <taxon>Metazoa</taxon>
        <taxon>Ecdysozoa</taxon>
        <taxon>Nematoda</taxon>
        <taxon>Chromadorea</taxon>
        <taxon>Rhabditida</taxon>
        <taxon>Spirurina</taxon>
        <taxon>Spiruromorpha</taxon>
        <taxon>Spiruroidea</taxon>
        <taxon>Gongylonematidae</taxon>
        <taxon>Gongylonema</taxon>
    </lineage>
</organism>
<gene>
    <name evidence="2" type="ORF">GPUH_LOCUS4356</name>
</gene>
<proteinExistence type="predicted"/>
<name>A0A183D6L5_9BILA</name>
<evidence type="ECO:0000313" key="3">
    <source>
        <dbReference type="Proteomes" id="UP000271098"/>
    </source>
</evidence>
<accession>A0A183D6L5</accession>
<protein>
    <submittedName>
        <fullName evidence="4">Retrotransposon protein</fullName>
    </submittedName>
</protein>
<dbReference type="EMBL" id="UYRT01008146">
    <property type="protein sequence ID" value="VDK44331.1"/>
    <property type="molecule type" value="Genomic_DNA"/>
</dbReference>
<evidence type="ECO:0000313" key="4">
    <source>
        <dbReference type="WBParaSite" id="GPUH_0000436301-mRNA-1"/>
    </source>
</evidence>